<evidence type="ECO:0000313" key="2">
    <source>
        <dbReference type="Proteomes" id="UP000003586"/>
    </source>
</evidence>
<dbReference type="EMBL" id="CP007035">
    <property type="protein sequence ID" value="AHF18085.1"/>
    <property type="molecule type" value="Genomic_DNA"/>
</dbReference>
<protein>
    <submittedName>
        <fullName evidence="1">Uncharacterized protein</fullName>
    </submittedName>
</protein>
<evidence type="ECO:0000313" key="1">
    <source>
        <dbReference type="EMBL" id="AHF18085.1"/>
    </source>
</evidence>
<dbReference type="Proteomes" id="UP000003586">
    <property type="component" value="Chromosome"/>
</dbReference>
<dbReference type="KEGG" id="nso:NIASO_20090"/>
<organism evidence="1 2">
    <name type="scientific">Niabella soli DSM 19437</name>
    <dbReference type="NCBI Taxonomy" id="929713"/>
    <lineage>
        <taxon>Bacteria</taxon>
        <taxon>Pseudomonadati</taxon>
        <taxon>Bacteroidota</taxon>
        <taxon>Chitinophagia</taxon>
        <taxon>Chitinophagales</taxon>
        <taxon>Chitinophagaceae</taxon>
        <taxon>Niabella</taxon>
    </lineage>
</organism>
<gene>
    <name evidence="1" type="ORF">NIASO_20090</name>
</gene>
<dbReference type="AlphaFoldDB" id="W0F4S9"/>
<keyword evidence="2" id="KW-1185">Reference proteome</keyword>
<proteinExistence type="predicted"/>
<reference evidence="1 2" key="1">
    <citation type="submission" date="2013-12" db="EMBL/GenBank/DDBJ databases">
        <authorList>
            <consortium name="DOE Joint Genome Institute"/>
            <person name="Eisen J."/>
            <person name="Huntemann M."/>
            <person name="Han J."/>
            <person name="Chen A."/>
            <person name="Kyrpides N."/>
            <person name="Mavromatis K."/>
            <person name="Markowitz V."/>
            <person name="Palaniappan K."/>
            <person name="Ivanova N."/>
            <person name="Schaumberg A."/>
            <person name="Pati A."/>
            <person name="Liolios K."/>
            <person name="Nordberg H.P."/>
            <person name="Cantor M.N."/>
            <person name="Hua S.X."/>
            <person name="Woyke T."/>
        </authorList>
    </citation>
    <scope>NUCLEOTIDE SEQUENCE [LARGE SCALE GENOMIC DNA]</scope>
    <source>
        <strain evidence="2">DSM 19437</strain>
    </source>
</reference>
<dbReference type="STRING" id="929713.NIASO_20090"/>
<accession>W0F4S9</accession>
<name>W0F4S9_9BACT</name>
<dbReference type="HOGENOM" id="CLU_3219174_0_0_10"/>
<sequence length="44" mass="5142">MSPPKEDEEKFRFLMTLKDMSLAAGGEMADCHNCLTQYKYKRIN</sequence>